<gene>
    <name evidence="1" type="ORF">ITX56_02015</name>
</gene>
<sequence>MKDCLDLSEWRGARAVRSARRVAALPYPAYVSVQIFQAGQAKRPRQCHLS</sequence>
<organism evidence="1 2">
    <name type="scientific">Leclercia barmai</name>
    <dbReference type="NCBI Taxonomy" id="2785629"/>
    <lineage>
        <taxon>Bacteria</taxon>
        <taxon>Pseudomonadati</taxon>
        <taxon>Pseudomonadota</taxon>
        <taxon>Gammaproteobacteria</taxon>
        <taxon>Enterobacterales</taxon>
        <taxon>Enterobacteriaceae</taxon>
        <taxon>Leclercia</taxon>
    </lineage>
</organism>
<accession>A0ABS7RQJ0</accession>
<dbReference type="Proteomes" id="UP000706580">
    <property type="component" value="Unassembled WGS sequence"/>
</dbReference>
<name>A0ABS7RQJ0_9ENTR</name>
<dbReference type="EMBL" id="JADMNK010000001">
    <property type="protein sequence ID" value="MBZ0056607.1"/>
    <property type="molecule type" value="Genomic_DNA"/>
</dbReference>
<reference evidence="1 2" key="1">
    <citation type="submission" date="2020-11" db="EMBL/GenBank/DDBJ databases">
        <title>Draft Genome of Enterobacter sp. strain EMC7.</title>
        <authorList>
            <person name="Barman P."/>
            <person name="Sinha S."/>
            <person name="Sen S."/>
            <person name="Chakraborty R."/>
        </authorList>
    </citation>
    <scope>NUCLEOTIDE SEQUENCE [LARGE SCALE GENOMIC DNA]</scope>
    <source>
        <strain evidence="1 2">EMC7</strain>
    </source>
</reference>
<keyword evidence="2" id="KW-1185">Reference proteome</keyword>
<proteinExistence type="predicted"/>
<protein>
    <submittedName>
        <fullName evidence="1">Uncharacterized protein</fullName>
    </submittedName>
</protein>
<comment type="caution">
    <text evidence="1">The sequence shown here is derived from an EMBL/GenBank/DDBJ whole genome shotgun (WGS) entry which is preliminary data.</text>
</comment>
<dbReference type="RefSeq" id="WP_223073776.1">
    <property type="nucleotide sequence ID" value="NZ_JADMNK010000001.1"/>
</dbReference>
<evidence type="ECO:0000313" key="1">
    <source>
        <dbReference type="EMBL" id="MBZ0056607.1"/>
    </source>
</evidence>
<evidence type="ECO:0000313" key="2">
    <source>
        <dbReference type="Proteomes" id="UP000706580"/>
    </source>
</evidence>